<dbReference type="RefSeq" id="WP_153790068.1">
    <property type="nucleotide sequence ID" value="NZ_CP045915.1"/>
</dbReference>
<protein>
    <recommendedName>
        <fullName evidence="3">Asp/Glu/hydantoin racemase</fullName>
    </recommendedName>
</protein>
<dbReference type="Gene3D" id="3.40.50.1860">
    <property type="match status" value="1"/>
</dbReference>
<evidence type="ECO:0000313" key="1">
    <source>
        <dbReference type="EMBL" id="QGH32900.1"/>
    </source>
</evidence>
<name>A0A5Q2TG44_9BACI</name>
<dbReference type="GO" id="GO:0016855">
    <property type="term" value="F:racemase and epimerase activity, acting on amino acids and derivatives"/>
    <property type="evidence" value="ECO:0007669"/>
    <property type="project" value="InterPro"/>
</dbReference>
<accession>A0A5Q2TG44</accession>
<proteinExistence type="predicted"/>
<keyword evidence="2" id="KW-1185">Reference proteome</keyword>
<reference evidence="1 2" key="1">
    <citation type="submission" date="2019-11" db="EMBL/GenBank/DDBJ databases">
        <title>Gracilibacillus salitolerans sp. nov., a moderate halophile isolated from a saline soil in northwest China.</title>
        <authorList>
            <person name="Gan L."/>
        </authorList>
    </citation>
    <scope>NUCLEOTIDE SEQUENCE [LARGE SCALE GENOMIC DNA]</scope>
    <source>
        <strain evidence="1 2">SCU50</strain>
    </source>
</reference>
<dbReference type="InterPro" id="IPR001920">
    <property type="entry name" value="Asp/Glu_race"/>
</dbReference>
<dbReference type="AlphaFoldDB" id="A0A5Q2TG44"/>
<sequence length="210" mass="23993">MNQNKKSKLVVLHAHHSNIEYTETALKAANVEQIHHVDPGLIDAIKTKSAHDVQQRVQTQLEWLADSKPDAILITCTNYSLYIRESAISDIPILKIDELFFRALLDYPAATLYFTNPHTVEGTANRLKDYYKQAKLRADFQVKIIDHAFELLMSNMQDAYNETIVDYIEKDLPQGQIVFPQLSMHQAATRLKNQGFSIITPVDTLKEVEL</sequence>
<dbReference type="KEGG" id="grc:GI584_02005"/>
<gene>
    <name evidence="1" type="ORF">GI584_02005</name>
</gene>
<organism evidence="1 2">
    <name type="scientific">Gracilibacillus salitolerans</name>
    <dbReference type="NCBI Taxonomy" id="2663022"/>
    <lineage>
        <taxon>Bacteria</taxon>
        <taxon>Bacillati</taxon>
        <taxon>Bacillota</taxon>
        <taxon>Bacilli</taxon>
        <taxon>Bacillales</taxon>
        <taxon>Bacillaceae</taxon>
        <taxon>Gracilibacillus</taxon>
    </lineage>
</organism>
<dbReference type="EMBL" id="CP045915">
    <property type="protein sequence ID" value="QGH32900.1"/>
    <property type="molecule type" value="Genomic_DNA"/>
</dbReference>
<dbReference type="Proteomes" id="UP000339690">
    <property type="component" value="Chromosome"/>
</dbReference>
<evidence type="ECO:0000313" key="2">
    <source>
        <dbReference type="Proteomes" id="UP000339690"/>
    </source>
</evidence>
<evidence type="ECO:0008006" key="3">
    <source>
        <dbReference type="Google" id="ProtNLM"/>
    </source>
</evidence>